<evidence type="ECO:0000256" key="5">
    <source>
        <dbReference type="ARBA" id="ARBA00023014"/>
    </source>
</evidence>
<accession>A0A382SPM7</accession>
<dbReference type="InterPro" id="IPR051198">
    <property type="entry name" value="BchE-like"/>
</dbReference>
<organism evidence="7">
    <name type="scientific">marine metagenome</name>
    <dbReference type="NCBI Taxonomy" id="408172"/>
    <lineage>
        <taxon>unclassified sequences</taxon>
        <taxon>metagenomes</taxon>
        <taxon>ecological metagenomes</taxon>
    </lineage>
</organism>
<evidence type="ECO:0000313" key="7">
    <source>
        <dbReference type="EMBL" id="SVD10861.1"/>
    </source>
</evidence>
<dbReference type="PANTHER" id="PTHR43409:SF16">
    <property type="entry name" value="SLR0320 PROTEIN"/>
    <property type="match status" value="1"/>
</dbReference>
<dbReference type="Gene3D" id="3.80.30.20">
    <property type="entry name" value="tm_1862 like domain"/>
    <property type="match status" value="1"/>
</dbReference>
<dbReference type="PROSITE" id="PS51918">
    <property type="entry name" value="RADICAL_SAM"/>
    <property type="match status" value="1"/>
</dbReference>
<dbReference type="InterPro" id="IPR023404">
    <property type="entry name" value="rSAM_horseshoe"/>
</dbReference>
<sequence>PFKCTFCHTGNDYYNKMNMFSIDRIAAEIEYLGPKMQELGVVNLHIADTNFGMIPRDKIICEIIAKSREKYGWPLYAMATTGKNSKERIIEATQILGNTFRVNMSVQSMDSNVLKNINRDNIKLDHYTAVNQILNERGRSSAGELILGLPGETRESFLLGIKKILDAGVSMICSYSLMLLYGTKFKEPDYREEFKIKGKYRIVPLNFGEYKGEKVFDIEETGIATKDLSFDDYLFLRGFSLIIEIIHNSRPFHELFKFANIQGISIYDFVWQVYSNIEFAPEKVQEIVQSFFNETKRELWDSEEELVSY</sequence>
<dbReference type="SUPFAM" id="SSF102114">
    <property type="entry name" value="Radical SAM enzymes"/>
    <property type="match status" value="1"/>
</dbReference>
<dbReference type="GO" id="GO:0046872">
    <property type="term" value="F:metal ion binding"/>
    <property type="evidence" value="ECO:0007669"/>
    <property type="project" value="UniProtKB-KW"/>
</dbReference>
<evidence type="ECO:0000259" key="6">
    <source>
        <dbReference type="PROSITE" id="PS51918"/>
    </source>
</evidence>
<keyword evidence="5" id="KW-0411">Iron-sulfur</keyword>
<dbReference type="GO" id="GO:0003824">
    <property type="term" value="F:catalytic activity"/>
    <property type="evidence" value="ECO:0007669"/>
    <property type="project" value="InterPro"/>
</dbReference>
<name>A0A382SPM7_9ZZZZ</name>
<gene>
    <name evidence="7" type="ORF">METZ01_LOCUS363715</name>
</gene>
<keyword evidence="2" id="KW-0949">S-adenosyl-L-methionine</keyword>
<dbReference type="GO" id="GO:0005829">
    <property type="term" value="C:cytosol"/>
    <property type="evidence" value="ECO:0007669"/>
    <property type="project" value="TreeGrafter"/>
</dbReference>
<dbReference type="CDD" id="cd01335">
    <property type="entry name" value="Radical_SAM"/>
    <property type="match status" value="1"/>
</dbReference>
<dbReference type="InterPro" id="IPR007197">
    <property type="entry name" value="rSAM"/>
</dbReference>
<dbReference type="EMBL" id="UINC01130047">
    <property type="protein sequence ID" value="SVD10861.1"/>
    <property type="molecule type" value="Genomic_DNA"/>
</dbReference>
<dbReference type="InterPro" id="IPR006638">
    <property type="entry name" value="Elp3/MiaA/NifB-like_rSAM"/>
</dbReference>
<protein>
    <recommendedName>
        <fullName evidence="6">Radical SAM core domain-containing protein</fullName>
    </recommendedName>
</protein>
<feature type="non-terminal residue" evidence="7">
    <location>
        <position position="1"/>
    </location>
</feature>
<evidence type="ECO:0000256" key="1">
    <source>
        <dbReference type="ARBA" id="ARBA00001966"/>
    </source>
</evidence>
<dbReference type="GO" id="GO:0051536">
    <property type="term" value="F:iron-sulfur cluster binding"/>
    <property type="evidence" value="ECO:0007669"/>
    <property type="project" value="UniProtKB-KW"/>
</dbReference>
<feature type="domain" description="Radical SAM core" evidence="6">
    <location>
        <begin position="1"/>
        <end position="214"/>
    </location>
</feature>
<evidence type="ECO:0000256" key="3">
    <source>
        <dbReference type="ARBA" id="ARBA00022723"/>
    </source>
</evidence>
<dbReference type="AlphaFoldDB" id="A0A382SPM7"/>
<keyword evidence="4" id="KW-0408">Iron</keyword>
<dbReference type="InterPro" id="IPR058240">
    <property type="entry name" value="rSAM_sf"/>
</dbReference>
<keyword evidence="3" id="KW-0479">Metal-binding</keyword>
<dbReference type="PANTHER" id="PTHR43409">
    <property type="entry name" value="ANAEROBIC MAGNESIUM-PROTOPORPHYRIN IX MONOMETHYL ESTER CYCLASE-RELATED"/>
    <property type="match status" value="1"/>
</dbReference>
<proteinExistence type="predicted"/>
<feature type="non-terminal residue" evidence="7">
    <location>
        <position position="309"/>
    </location>
</feature>
<reference evidence="7" key="1">
    <citation type="submission" date="2018-05" db="EMBL/GenBank/DDBJ databases">
        <authorList>
            <person name="Lanie J.A."/>
            <person name="Ng W.-L."/>
            <person name="Kazmierczak K.M."/>
            <person name="Andrzejewski T.M."/>
            <person name="Davidsen T.M."/>
            <person name="Wayne K.J."/>
            <person name="Tettelin H."/>
            <person name="Glass J.I."/>
            <person name="Rusch D."/>
            <person name="Podicherti R."/>
            <person name="Tsui H.-C.T."/>
            <person name="Winkler M.E."/>
        </authorList>
    </citation>
    <scope>NUCLEOTIDE SEQUENCE</scope>
</reference>
<dbReference type="Pfam" id="PF04055">
    <property type="entry name" value="Radical_SAM"/>
    <property type="match status" value="1"/>
</dbReference>
<dbReference type="SMART" id="SM00729">
    <property type="entry name" value="Elp3"/>
    <property type="match status" value="1"/>
</dbReference>
<evidence type="ECO:0000256" key="4">
    <source>
        <dbReference type="ARBA" id="ARBA00023004"/>
    </source>
</evidence>
<comment type="cofactor">
    <cofactor evidence="1">
        <name>[4Fe-4S] cluster</name>
        <dbReference type="ChEBI" id="CHEBI:49883"/>
    </cofactor>
</comment>
<evidence type="ECO:0000256" key="2">
    <source>
        <dbReference type="ARBA" id="ARBA00022691"/>
    </source>
</evidence>